<evidence type="ECO:0000256" key="4">
    <source>
        <dbReference type="ARBA" id="ARBA00022741"/>
    </source>
</evidence>
<dbReference type="InterPro" id="IPR029099">
    <property type="entry name" value="Pribosyltran_N"/>
</dbReference>
<dbReference type="GO" id="GO:0016301">
    <property type="term" value="F:kinase activity"/>
    <property type="evidence" value="ECO:0007669"/>
    <property type="project" value="UniProtKB-KW"/>
</dbReference>
<dbReference type="CDD" id="cd06223">
    <property type="entry name" value="PRTases_typeI"/>
    <property type="match status" value="1"/>
</dbReference>
<protein>
    <recommendedName>
        <fullName evidence="1">ribose-phosphate diphosphokinase</fullName>
        <ecNumber evidence="1">2.7.6.1</ecNumber>
    </recommendedName>
</protein>
<dbReference type="GO" id="GO:0006015">
    <property type="term" value="P:5-phosphoribose 1-diphosphate biosynthetic process"/>
    <property type="evidence" value="ECO:0007669"/>
    <property type="project" value="TreeGrafter"/>
</dbReference>
<reference evidence="10" key="1">
    <citation type="submission" date="2014-09" db="EMBL/GenBank/DDBJ databases">
        <authorList>
            <person name="Probst J Alexander"/>
        </authorList>
    </citation>
    <scope>NUCLEOTIDE SEQUENCE</scope>
</reference>
<dbReference type="SUPFAM" id="SSF53271">
    <property type="entry name" value="PRTase-like"/>
    <property type="match status" value="2"/>
</dbReference>
<dbReference type="GO" id="GO:0004749">
    <property type="term" value="F:ribose phosphate diphosphokinase activity"/>
    <property type="evidence" value="ECO:0007669"/>
    <property type="project" value="UniProtKB-EC"/>
</dbReference>
<gene>
    <name evidence="10" type="primary">prs</name>
    <name evidence="10" type="ORF">MSIBF_A1910002</name>
</gene>
<keyword evidence="3" id="KW-0545">Nucleotide biosynthesis</keyword>
<feature type="domain" description="Ribose-phosphate pyrophosphokinase N-terminal" evidence="9">
    <location>
        <begin position="18"/>
        <end position="113"/>
    </location>
</feature>
<dbReference type="InterPro" id="IPR000836">
    <property type="entry name" value="PRTase_dom"/>
</dbReference>
<evidence type="ECO:0000256" key="3">
    <source>
        <dbReference type="ARBA" id="ARBA00022727"/>
    </source>
</evidence>
<feature type="domain" description="Phosphoribosyltransferase" evidence="8">
    <location>
        <begin position="146"/>
        <end position="247"/>
    </location>
</feature>
<dbReference type="GO" id="GO:0006164">
    <property type="term" value="P:purine nucleotide biosynthetic process"/>
    <property type="evidence" value="ECO:0007669"/>
    <property type="project" value="TreeGrafter"/>
</dbReference>
<evidence type="ECO:0000259" key="9">
    <source>
        <dbReference type="Pfam" id="PF13793"/>
    </source>
</evidence>
<proteinExistence type="predicted"/>
<dbReference type="GO" id="GO:0005524">
    <property type="term" value="F:ATP binding"/>
    <property type="evidence" value="ECO:0007669"/>
    <property type="project" value="UniProtKB-KW"/>
</dbReference>
<dbReference type="GO" id="GO:0000287">
    <property type="term" value="F:magnesium ion binding"/>
    <property type="evidence" value="ECO:0007669"/>
    <property type="project" value="InterPro"/>
</dbReference>
<evidence type="ECO:0000256" key="6">
    <source>
        <dbReference type="ARBA" id="ARBA00022840"/>
    </source>
</evidence>
<sequence length="296" mass="33357">MYVFEFGFNVGQKLLEKAPNLDVKRGEILLKEFPDGEFYARVISNIENEDCVVVKSIYNNEELVRAILILDAIKKCKPKSITLVAPYLVYMRQDKIFLDGEALSAEIVLKELKNYATQIFLINSHNQQFRKKEKFKYLGIEIYNIDAFSEIAKYFKNLKNPKVISPDEGALDTAKECAKILKCESDYLVKIRDMVTGKILTEDKNLGVEGKDVLIADDIISSGGTMIEALKIIRKQNPASINLASVHGVFCDAENFLMLKILADELVATNSIPNKAGKIDLSELIAKELIKNLINK</sequence>
<evidence type="ECO:0000313" key="10">
    <source>
        <dbReference type="EMBL" id="CEG12063.1"/>
    </source>
</evidence>
<dbReference type="Gene3D" id="3.40.50.2020">
    <property type="match status" value="2"/>
</dbReference>
<dbReference type="EC" id="2.7.6.1" evidence="1"/>
<accession>A0A098E7R9</accession>
<keyword evidence="5 10" id="KW-0418">Kinase</keyword>
<evidence type="ECO:0000256" key="2">
    <source>
        <dbReference type="ARBA" id="ARBA00022679"/>
    </source>
</evidence>
<dbReference type="Pfam" id="PF13793">
    <property type="entry name" value="Pribosyltran_N"/>
    <property type="match status" value="1"/>
</dbReference>
<dbReference type="PANTHER" id="PTHR10210">
    <property type="entry name" value="RIBOSE-PHOSPHATE DIPHOSPHOKINASE FAMILY MEMBER"/>
    <property type="match status" value="1"/>
</dbReference>
<organism evidence="10">
    <name type="scientific">groundwater metagenome</name>
    <dbReference type="NCBI Taxonomy" id="717931"/>
    <lineage>
        <taxon>unclassified sequences</taxon>
        <taxon>metagenomes</taxon>
        <taxon>ecological metagenomes</taxon>
    </lineage>
</organism>
<dbReference type="GO" id="GO:0002189">
    <property type="term" value="C:ribose phosphate diphosphokinase complex"/>
    <property type="evidence" value="ECO:0007669"/>
    <property type="project" value="TreeGrafter"/>
</dbReference>
<evidence type="ECO:0000259" key="8">
    <source>
        <dbReference type="Pfam" id="PF00156"/>
    </source>
</evidence>
<keyword evidence="2 10" id="KW-0808">Transferase</keyword>
<evidence type="ECO:0000256" key="1">
    <source>
        <dbReference type="ARBA" id="ARBA00013247"/>
    </source>
</evidence>
<dbReference type="AlphaFoldDB" id="A0A098E7R9"/>
<keyword evidence="4" id="KW-0547">Nucleotide-binding</keyword>
<name>A0A098E7R9_9ZZZZ</name>
<dbReference type="InterPro" id="IPR029057">
    <property type="entry name" value="PRTase-like"/>
</dbReference>
<dbReference type="GO" id="GO:0005737">
    <property type="term" value="C:cytoplasm"/>
    <property type="evidence" value="ECO:0007669"/>
    <property type="project" value="TreeGrafter"/>
</dbReference>
<comment type="catalytic activity">
    <reaction evidence="7">
        <text>D-ribose 5-phosphate + ATP = 5-phospho-alpha-D-ribose 1-diphosphate + AMP + H(+)</text>
        <dbReference type="Rhea" id="RHEA:15609"/>
        <dbReference type="ChEBI" id="CHEBI:15378"/>
        <dbReference type="ChEBI" id="CHEBI:30616"/>
        <dbReference type="ChEBI" id="CHEBI:58017"/>
        <dbReference type="ChEBI" id="CHEBI:78346"/>
        <dbReference type="ChEBI" id="CHEBI:456215"/>
        <dbReference type="EC" id="2.7.6.1"/>
    </reaction>
</comment>
<dbReference type="InterPro" id="IPR005946">
    <property type="entry name" value="Rib-P_diPkinase"/>
</dbReference>
<keyword evidence="6" id="KW-0067">ATP-binding</keyword>
<dbReference type="Pfam" id="PF00156">
    <property type="entry name" value="Pribosyltran"/>
    <property type="match status" value="1"/>
</dbReference>
<evidence type="ECO:0000256" key="7">
    <source>
        <dbReference type="ARBA" id="ARBA00049535"/>
    </source>
</evidence>
<evidence type="ECO:0000256" key="5">
    <source>
        <dbReference type="ARBA" id="ARBA00022777"/>
    </source>
</evidence>
<dbReference type="NCBIfam" id="TIGR01251">
    <property type="entry name" value="ribP_PPkin"/>
    <property type="match status" value="1"/>
</dbReference>
<dbReference type="PANTHER" id="PTHR10210:SF32">
    <property type="entry name" value="RIBOSE-PHOSPHATE PYROPHOSPHOKINASE 2"/>
    <property type="match status" value="1"/>
</dbReference>
<dbReference type="EMBL" id="CCXY01000103">
    <property type="protein sequence ID" value="CEG12063.1"/>
    <property type="molecule type" value="Genomic_DNA"/>
</dbReference>
<dbReference type="SMART" id="SM01400">
    <property type="entry name" value="Pribosyltran_N"/>
    <property type="match status" value="1"/>
</dbReference>